<evidence type="ECO:0000313" key="6">
    <source>
        <dbReference type="Proteomes" id="UP000694553"/>
    </source>
</evidence>
<dbReference type="PROSITE" id="PS50835">
    <property type="entry name" value="IG_LIKE"/>
    <property type="match status" value="4"/>
</dbReference>
<reference evidence="5" key="3">
    <citation type="submission" date="2025-09" db="UniProtKB">
        <authorList>
            <consortium name="Ensembl"/>
        </authorList>
    </citation>
    <scope>IDENTIFICATION</scope>
</reference>
<dbReference type="FunFam" id="2.60.40.10:FF:001097">
    <property type="entry name" value="Immunoglobulin-like and fibronectin type III domain-containing protein 1"/>
    <property type="match status" value="1"/>
</dbReference>
<dbReference type="Ensembl" id="ENSCMUT00000036857.1">
    <property type="protein sequence ID" value="ENSCMUP00000028824.1"/>
    <property type="gene ID" value="ENSCMUG00000015537.2"/>
</dbReference>
<dbReference type="Pfam" id="PF18362">
    <property type="entry name" value="THB"/>
    <property type="match status" value="1"/>
</dbReference>
<dbReference type="InterPro" id="IPR003961">
    <property type="entry name" value="FN3_dom"/>
</dbReference>
<dbReference type="PROSITE" id="PS50853">
    <property type="entry name" value="FN3"/>
    <property type="match status" value="4"/>
</dbReference>
<dbReference type="FunFam" id="2.60.40.10:FF:001232">
    <property type="entry name" value="Immunoglobulin-like and fibronectin type III domain-containing 1"/>
    <property type="match status" value="1"/>
</dbReference>
<dbReference type="FunFam" id="2.60.40.10:FF:002294">
    <property type="entry name" value="Immunoglobulin-like and fibronectin type III domain-containing 1, tandem duplicate 3"/>
    <property type="match status" value="1"/>
</dbReference>
<evidence type="ECO:0000256" key="2">
    <source>
        <dbReference type="ARBA" id="ARBA00023157"/>
    </source>
</evidence>
<feature type="region of interest" description="Disordered" evidence="4">
    <location>
        <begin position="612"/>
        <end position="710"/>
    </location>
</feature>
<feature type="region of interest" description="Disordered" evidence="4">
    <location>
        <begin position="2210"/>
        <end position="2253"/>
    </location>
</feature>
<dbReference type="InterPro" id="IPR040849">
    <property type="entry name" value="MyBP-C_THB"/>
</dbReference>
<feature type="compositionally biased region" description="Gly residues" evidence="4">
    <location>
        <begin position="643"/>
        <end position="654"/>
    </location>
</feature>
<keyword evidence="2" id="KW-1015">Disulfide bond</keyword>
<dbReference type="FunFam" id="2.60.40.10:FF:001401">
    <property type="entry name" value="immunoglobulin-like and fibronectin type III domain-containing protein 1"/>
    <property type="match status" value="1"/>
</dbReference>
<dbReference type="PANTHER" id="PTHR13817:SF181">
    <property type="entry name" value="IMMUNOGLOBULIN-LIKE AND FIBRONECTIN TYPE III DOMAIN-CONTAINING PROTEIN 1"/>
    <property type="match status" value="1"/>
</dbReference>
<dbReference type="InterPro" id="IPR003598">
    <property type="entry name" value="Ig_sub2"/>
</dbReference>
<dbReference type="SMART" id="SM00408">
    <property type="entry name" value="IGc2"/>
    <property type="match status" value="3"/>
</dbReference>
<dbReference type="FunFam" id="2.60.40.10:FF:000032">
    <property type="entry name" value="palladin isoform X1"/>
    <property type="match status" value="1"/>
</dbReference>
<dbReference type="Pfam" id="PF00041">
    <property type="entry name" value="fn3"/>
    <property type="match status" value="4"/>
</dbReference>
<dbReference type="FunFam" id="2.60.40.10:FF:001231">
    <property type="entry name" value="Immunoglobulin-like and fibronectin type III domain containing 1"/>
    <property type="match status" value="1"/>
</dbReference>
<dbReference type="FunFam" id="2.60.40.10:FF:000031">
    <property type="entry name" value="Myosin-binding protein C, slow type"/>
    <property type="match status" value="1"/>
</dbReference>
<protein>
    <submittedName>
        <fullName evidence="5">Immunoglobulin like and fibronectin type III domain containing 1</fullName>
    </submittedName>
</protein>
<sequence>MSSHQTVKIFKKSSIPGVVITQFVNDVPEGCSTPDFEKKPLTLTLQEGKNAIFRAVVKGVPAPEVKWSRTRKGMDDPAKYEMSFNSATNEFILQIKSLVLDDSDLYRCYAVNAYGEASCSAGLRIIQVGFKRKAKYVPVHAADELRKTLLESKKLLRKRVVAPKPKPLDKEAVWQLLLHADKRDYEKICMKYGIVDFRGMLRKLQEIRKDTETEQDKFIHSLRNFEHIKVNKEGNATFSLEMELKSRNSKVYLLKDGERLWYGTGDEYRKHCLRRVGRRYRFTINDVQPEDAGVYQVRVEDIPIFSTELDAQAIPVRFRQPLSDVRCAEAGDAEFQCVLCTPCHEPLWLHKSHLLQASDKHQISVTPDGLTHKLIVRNAVPSDSGLYTLDAGQGSSSAWLLVEYAKGKRRQDEGEKIERETSEWLKETMADNERARKLRRQEQAGDEDHPSFSTSPGVEKTGWYRTGQGSSQGRGQGHSIDPDDGSQRFLGKEGLRKTHINGEMGSGQFSGAGLDGDSGANDGSTFGLKGLGGRSGLRAVHGMDAVSGRAGPGGAVGGAGEWNSVDGRGEGVLGAVNIDMDDGEGLGSQHDKDGNLGDASYRAGFGGAGRLGGGSSVPDGLDPDSTGVGASVGDLFSRTRPGTGAGGDAAGAGMAGRMRSHHGKDGHPTVGDKNGAGINREGQTGTPYGKDGLTPHASGQLGQAERSGSLYVPGGLPGGDRAIAGAGGNFTGEMEALYGPDGQALGAGAGGAGGAGVGGFGAPYGKDGLPAGAGGTGAWGLGSPYGKDGLPVGAGIGGAGTGGFGAPYGKDGLPVGVGSGGAGGTGGLGAPYGKDGLPAGAGSGGAGRAGGLGAPYGKDGLPVGTGTGGAGGAGGLGAPYGKDGLPVGVGTGGAGAAGGLGAPYGKDGLPVGVGTGGAGGAGGLGAPYGKDGLPAGAGSGGAGGAGGLGAPYGKDGLPVGAGAGGAGGFGEALYGPDGRPLGAGVGGTAGAGVFGSPYGKDGLPVGTGTGGAGGAGGLGAPYGKDGLPVGAGTGGAGAGAGGLGAPYGKDGLPVGAGAGGAGAGGLGAPYGKDGLPVGAGAGGAGTGGFGAPYVKDGLPVGVGTGAAGGAGGLGAPYGKDGLPAGAGAGGAGGFGEALYGPDGRPLGAGVGGTTGAGAGVFGSPYGKDGLPVGTGTGGAGGAGGLGAPYGKDGLPVGVGTGGAGGAGGLGAPYGKDGLPVGVGTGAAGGAGGLGAPYGKDGLPVGAGGAGGAGGFGEPLYGPDGRPSGAGIGGAGAAGVGGLGSPYGKDGLPVGAGTGEAGAGGLGAPYGKDGLPAGAGAGGAGRAGGLGAPYGKDGLPAGAGAGGAGGFGEALYGPDGRPLGAGVGGTTGAGAGVFGAPYGKDGLPVGTGTGGAGGAGGLGAPYGKDGLPVGAGAGGAGGAGGLGAPYGKDGLPVGAGIGGAGGAGGLGAPYGKDGLPVGAGSGGAGGAGGLGAPYGKDGLPVGAGAGGSGGVGGPGSPYGKDGLPAGTGIGGAGGAGGLGAPYGKDGLPVGAGGAGGAGGFGEPLYGPDGRPSGAGVGGAGVAGVGGLGSPYGKDGLPAGAGGGGAGGAGVLYGKDGFPAGAVAGAAHFPPGGEEAMGSGRGRDATLSRALGYAGGGGGEGFSGEGSALWGAGSLYGKDRGSAVARADASGIGRLGGDEQDSVRGKGGVGGAGGPDGEYGLDARLGRSLGGETGKGTASDVRGPGNKGSADDRGSLSGPGGARGEGRDFGQLGSLDGTNSAFGGAGSKSHDRSVDGSSSGGFGQGPLSYGQMSGPFGGPPSANQRKQEPDLDLKANDSLNNTESTGQRKRSALDDLKVPRCYLNKQLATMRVLKGDPAELSCTVSRDNVTGTWFKDGLKLTSMDGVIFERKGLVHKLIINKAEDIHAGKYRFEGGDVKTEASIFVEDPPQVDKVLLKNLTSVPMVAKAGEGLKLRIPFEGRGPIRATWLKDRMELGDDTRIRVDKTDTCTTLSISSCDRRDCGDYKVRLKNDSGVLEINLKLVVIDKPQPPAGPIKIVESSASNITIQWKPPKDDGGKPVQRYLVERQQMGRNNWETLGETPRSCTSFTTSKVEEEMSYYFRVRAMNAEGVSDALESGEVKAAGKASPGAPDPPKIISASRDTITISWKAPRKTGTSQIMGYIVQKRKKGTVTWLPVTSVPVKDKKLKVTGLKEGVQYEFRVAAVNAAGTGQPSDPSEPSFARDPTKSPGQVQDLKVSSSDSTSVTLTWNKPEVQDGNDVKGYEVEKRPCNSLSWTKCFTLPAESTSCRVQGLRAGEKLFLRVRALSDSGPGEASELEACAGAAAPAVSPRLLIDDTVKRFLVIKAGNPIRVKIPFEGSPEPVVTWLKDGLPLPSRAAVNTEDGSTQLLLRAAELSDSGTYTVELGNGLGKRETFSFQVQITDIPQPPGAIRLEENVPNTVTVTWDPSASEKWEKNLYYTVLKRESQKGLWHVLGDLIYNNKFTFTTVVPGRDYYFRVVAKNDLGASDPSETVKPWRIWKTKAEFRVKAPKYRGVNQNEPPRFLVPLKPHVVVTGSECHMSCAVGGHPPPKITWYKDSRDLSGDPNYFCTNDFGVCSLVVLGATKQDEGEYMVEASNEAGRAFSKAFLAIKDSSL</sequence>
<dbReference type="Proteomes" id="UP000694553">
    <property type="component" value="Unassembled WGS sequence"/>
</dbReference>
<dbReference type="InterPro" id="IPR013098">
    <property type="entry name" value="Ig_I-set"/>
</dbReference>
<feature type="compositionally biased region" description="Basic and acidic residues" evidence="4">
    <location>
        <begin position="1807"/>
        <end position="1817"/>
    </location>
</feature>
<dbReference type="SUPFAM" id="SSF48726">
    <property type="entry name" value="Immunoglobulin"/>
    <property type="match status" value="7"/>
</dbReference>
<dbReference type="SMART" id="SM00060">
    <property type="entry name" value="FN3"/>
    <property type="match status" value="4"/>
</dbReference>
<dbReference type="InterPro" id="IPR036179">
    <property type="entry name" value="Ig-like_dom_sf"/>
</dbReference>
<dbReference type="InterPro" id="IPR007110">
    <property type="entry name" value="Ig-like_dom"/>
</dbReference>
<proteinExistence type="predicted"/>
<dbReference type="Gene3D" id="2.60.40.10">
    <property type="entry name" value="Immunoglobulins"/>
    <property type="match status" value="11"/>
</dbReference>
<evidence type="ECO:0000256" key="3">
    <source>
        <dbReference type="ARBA" id="ARBA00023319"/>
    </source>
</evidence>
<dbReference type="SUPFAM" id="SSF49265">
    <property type="entry name" value="Fibronectin type III"/>
    <property type="match status" value="2"/>
</dbReference>
<dbReference type="InterPro" id="IPR036116">
    <property type="entry name" value="FN3_sf"/>
</dbReference>
<accession>A0A8U7NFV8</accession>
<reference evidence="6" key="1">
    <citation type="submission" date="2019-10" db="EMBL/GenBank/DDBJ databases">
        <title>Corvus moneduloides (New Caledonian crow) genome, bCorMon1, primary haplotype.</title>
        <authorList>
            <person name="Rutz C."/>
            <person name="Fungtammasan C."/>
            <person name="Mountcastle J."/>
            <person name="Formenti G."/>
            <person name="Chow W."/>
            <person name="Howe K."/>
            <person name="Steele M.P."/>
            <person name="Fernandes J."/>
            <person name="Gilbert M.T.P."/>
            <person name="Fedrigo O."/>
            <person name="Jarvis E.D."/>
            <person name="Gemmell N."/>
        </authorList>
    </citation>
    <scope>NUCLEOTIDE SEQUENCE [LARGE SCALE GENOMIC DNA]</scope>
</reference>
<gene>
    <name evidence="5" type="primary">IGFN1</name>
</gene>
<dbReference type="CDD" id="cd00063">
    <property type="entry name" value="FN3"/>
    <property type="match status" value="4"/>
</dbReference>
<feature type="compositionally biased region" description="Low complexity" evidence="4">
    <location>
        <begin position="2236"/>
        <end position="2249"/>
    </location>
</feature>
<feature type="compositionally biased region" description="Gly residues" evidence="4">
    <location>
        <begin position="1687"/>
        <end position="1699"/>
    </location>
</feature>
<dbReference type="InterPro" id="IPR013783">
    <property type="entry name" value="Ig-like_fold"/>
</dbReference>
<organism evidence="5 6">
    <name type="scientific">Corvus moneduloides</name>
    <name type="common">New Caledonian crow</name>
    <dbReference type="NCBI Taxonomy" id="1196302"/>
    <lineage>
        <taxon>Eukaryota</taxon>
        <taxon>Metazoa</taxon>
        <taxon>Chordata</taxon>
        <taxon>Craniata</taxon>
        <taxon>Vertebrata</taxon>
        <taxon>Euteleostomi</taxon>
        <taxon>Archelosauria</taxon>
        <taxon>Archosauria</taxon>
        <taxon>Dinosauria</taxon>
        <taxon>Saurischia</taxon>
        <taxon>Theropoda</taxon>
        <taxon>Coelurosauria</taxon>
        <taxon>Aves</taxon>
        <taxon>Neognathae</taxon>
        <taxon>Neoaves</taxon>
        <taxon>Telluraves</taxon>
        <taxon>Australaves</taxon>
        <taxon>Passeriformes</taxon>
        <taxon>Corvoidea</taxon>
        <taxon>Corvidae</taxon>
        <taxon>Corvus</taxon>
    </lineage>
</organism>
<keyword evidence="6" id="KW-1185">Reference proteome</keyword>
<dbReference type="GO" id="GO:0031430">
    <property type="term" value="C:M band"/>
    <property type="evidence" value="ECO:0007669"/>
    <property type="project" value="TreeGrafter"/>
</dbReference>
<feature type="region of interest" description="Disordered" evidence="4">
    <location>
        <begin position="410"/>
        <end position="490"/>
    </location>
</feature>
<dbReference type="PRINTS" id="PR00014">
    <property type="entry name" value="FNTYPEIII"/>
</dbReference>
<keyword evidence="1" id="KW-0677">Repeat</keyword>
<dbReference type="Pfam" id="PF07679">
    <property type="entry name" value="I-set"/>
    <property type="match status" value="4"/>
</dbReference>
<keyword evidence="3" id="KW-0393">Immunoglobulin domain</keyword>
<evidence type="ECO:0000256" key="1">
    <source>
        <dbReference type="ARBA" id="ARBA00022737"/>
    </source>
</evidence>
<evidence type="ECO:0000256" key="4">
    <source>
        <dbReference type="SAM" id="MobiDB-lite"/>
    </source>
</evidence>
<feature type="region of interest" description="Disordered" evidence="4">
    <location>
        <begin position="1674"/>
        <end position="1833"/>
    </location>
</feature>
<evidence type="ECO:0000313" key="5">
    <source>
        <dbReference type="Ensembl" id="ENSCMUP00000028824.1"/>
    </source>
</evidence>
<name>A0A8U7NFV8_CORMO</name>
<reference evidence="5" key="2">
    <citation type="submission" date="2025-08" db="UniProtKB">
        <authorList>
            <consortium name="Ensembl"/>
        </authorList>
    </citation>
    <scope>IDENTIFICATION</scope>
</reference>
<dbReference type="InterPro" id="IPR050964">
    <property type="entry name" value="Striated_Muscle_Regulatory"/>
</dbReference>
<dbReference type="SMART" id="SM00409">
    <property type="entry name" value="IG"/>
    <property type="match status" value="6"/>
</dbReference>
<dbReference type="InterPro" id="IPR003599">
    <property type="entry name" value="Ig_sub"/>
</dbReference>
<feature type="compositionally biased region" description="Basic and acidic residues" evidence="4">
    <location>
        <begin position="410"/>
        <end position="450"/>
    </location>
</feature>
<dbReference type="PANTHER" id="PTHR13817">
    <property type="entry name" value="TITIN"/>
    <property type="match status" value="1"/>
</dbReference>
<dbReference type="GO" id="GO:0045214">
    <property type="term" value="P:sarcomere organization"/>
    <property type="evidence" value="ECO:0007669"/>
    <property type="project" value="TreeGrafter"/>
</dbReference>